<evidence type="ECO:0000313" key="1">
    <source>
        <dbReference type="EMBL" id="SVD86691.1"/>
    </source>
</evidence>
<feature type="non-terminal residue" evidence="1">
    <location>
        <position position="257"/>
    </location>
</feature>
<proteinExistence type="predicted"/>
<dbReference type="InterPro" id="IPR019853">
    <property type="entry name" value="GldB-like"/>
</dbReference>
<accession>A0A382YUA2</accession>
<organism evidence="1">
    <name type="scientific">marine metagenome</name>
    <dbReference type="NCBI Taxonomy" id="408172"/>
    <lineage>
        <taxon>unclassified sequences</taxon>
        <taxon>metagenomes</taxon>
        <taxon>ecological metagenomes</taxon>
    </lineage>
</organism>
<feature type="non-terminal residue" evidence="1">
    <location>
        <position position="1"/>
    </location>
</feature>
<reference evidence="1" key="1">
    <citation type="submission" date="2018-05" db="EMBL/GenBank/DDBJ databases">
        <authorList>
            <person name="Lanie J.A."/>
            <person name="Ng W.-L."/>
            <person name="Kazmierczak K.M."/>
            <person name="Andrzejewski T.M."/>
            <person name="Davidsen T.M."/>
            <person name="Wayne K.J."/>
            <person name="Tettelin H."/>
            <person name="Glass J.I."/>
            <person name="Rusch D."/>
            <person name="Podicherti R."/>
            <person name="Tsui H.-C.T."/>
            <person name="Winkler M.E."/>
        </authorList>
    </citation>
    <scope>NUCLEOTIDE SEQUENCE</scope>
</reference>
<name>A0A382YUA2_9ZZZZ</name>
<dbReference type="AlphaFoldDB" id="A0A382YUA2"/>
<gene>
    <name evidence="1" type="ORF">METZ01_LOCUS439545</name>
</gene>
<dbReference type="EMBL" id="UINC01178502">
    <property type="protein sequence ID" value="SVD86691.1"/>
    <property type="molecule type" value="Genomic_DNA"/>
</dbReference>
<sequence>MIRRLIILLLIVGCGSRLNTNPNEIQIITSDIDRFWSTVDNYEGDLSNALDKEYIKQGTNGLKDFIPKRIISAEALAEHYLDNKEYYNSIRESTLQVEKAKDEIVNILYEFKEIYPKAKFPNIYYIIGRMNSGGTAKNSGLLIGAEMFKNYEESIVTVIHELIHYQQPNILSFRVSLLTQSLREGCADFITSLLIDEEARMQPDTYKYGYIHEKKLWEEFYAVMNSKDSDEQYIWLYGGQAEDRPMMLGYFIGNQIA</sequence>
<protein>
    <recommendedName>
        <fullName evidence="2">DUF2268 domain-containing protein</fullName>
    </recommendedName>
</protein>
<evidence type="ECO:0008006" key="2">
    <source>
        <dbReference type="Google" id="ProtNLM"/>
    </source>
</evidence>
<dbReference type="Pfam" id="PF25594">
    <property type="entry name" value="GldB_lipo"/>
    <property type="match status" value="1"/>
</dbReference>